<sequence length="77" mass="7930">MNLSAYPPFRQTSVYGYGNLHTAQRYGPAPVSAACDPTPAGAEDPTSGGPSLPQPGETTALPKPTGSPPAHRPTLRT</sequence>
<dbReference type="AlphaFoldDB" id="A0A4Y3R1K7"/>
<reference evidence="2 3" key="1">
    <citation type="submission" date="2019-06" db="EMBL/GenBank/DDBJ databases">
        <title>Whole genome shotgun sequence of Streptomyces cacaoi subsp. cacaoi NBRC 12748.</title>
        <authorList>
            <person name="Hosoyama A."/>
            <person name="Uohara A."/>
            <person name="Ohji S."/>
            <person name="Ichikawa N."/>
        </authorList>
    </citation>
    <scope>NUCLEOTIDE SEQUENCE [LARGE SCALE GENOMIC DNA]</scope>
    <source>
        <strain evidence="2 3">NBRC 12748</strain>
    </source>
</reference>
<dbReference type="Proteomes" id="UP000319210">
    <property type="component" value="Unassembled WGS sequence"/>
</dbReference>
<evidence type="ECO:0000313" key="2">
    <source>
        <dbReference type="EMBL" id="GEB51412.1"/>
    </source>
</evidence>
<protein>
    <submittedName>
        <fullName evidence="2">Uncharacterized protein</fullName>
    </submittedName>
</protein>
<dbReference type="EMBL" id="BJMM01000020">
    <property type="protein sequence ID" value="GEB51412.1"/>
    <property type="molecule type" value="Genomic_DNA"/>
</dbReference>
<organism evidence="2 3">
    <name type="scientific">Streptomyces cacaoi</name>
    <dbReference type="NCBI Taxonomy" id="1898"/>
    <lineage>
        <taxon>Bacteria</taxon>
        <taxon>Bacillati</taxon>
        <taxon>Actinomycetota</taxon>
        <taxon>Actinomycetes</taxon>
        <taxon>Kitasatosporales</taxon>
        <taxon>Streptomycetaceae</taxon>
        <taxon>Streptomyces</taxon>
    </lineage>
</organism>
<proteinExistence type="predicted"/>
<keyword evidence="3" id="KW-1185">Reference proteome</keyword>
<name>A0A4Y3R1K7_STRCI</name>
<gene>
    <name evidence="2" type="ORF">SCA03_39630</name>
</gene>
<evidence type="ECO:0000313" key="3">
    <source>
        <dbReference type="Proteomes" id="UP000319210"/>
    </source>
</evidence>
<comment type="caution">
    <text evidence="2">The sequence shown here is derived from an EMBL/GenBank/DDBJ whole genome shotgun (WGS) entry which is preliminary data.</text>
</comment>
<feature type="region of interest" description="Disordered" evidence="1">
    <location>
        <begin position="21"/>
        <end position="77"/>
    </location>
</feature>
<accession>A0A4Y3R1K7</accession>
<evidence type="ECO:0000256" key="1">
    <source>
        <dbReference type="SAM" id="MobiDB-lite"/>
    </source>
</evidence>